<sequence length="224" mass="24139">MMFLPDGSDLWRLDSIIDQLRQGAVGIIPTDTYPALVCDVNAPPSSLETLYAAKDMSARKPLSILCRGFQDVNSYTLGFPAPSVAGQEDYFRLARRVLPGPYTFILAASKQLPKQLTDFDTGKAKPRKTVGIRMPDSDICQAILAGLDRPLLCSSAYTEIQDTFDLPEAALLADSYAGCGIAFIVDAGHQVALGSTIIDMTLAEPSLIRQGKGDSSLFVSKAMD</sequence>
<protein>
    <recommendedName>
        <fullName evidence="1">Threonylcarbamoyl-AMP synthase</fullName>
    </recommendedName>
</protein>
<gene>
    <name evidence="3" type="ORF">WJX84_010941</name>
</gene>
<dbReference type="PANTHER" id="PTHR42828:SF3">
    <property type="entry name" value="THREONYLCARBAMOYL-AMP SYNTHASE"/>
    <property type="match status" value="1"/>
</dbReference>
<evidence type="ECO:0000256" key="1">
    <source>
        <dbReference type="ARBA" id="ARBA00015492"/>
    </source>
</evidence>
<dbReference type="Gene3D" id="3.90.870.10">
    <property type="entry name" value="DHBP synthase"/>
    <property type="match status" value="1"/>
</dbReference>
<dbReference type="InterPro" id="IPR052532">
    <property type="entry name" value="SUA5_domain"/>
</dbReference>
<accession>A0AAW1SWX4</accession>
<organism evidence="3 4">
    <name type="scientific">Apatococcus fuscideae</name>
    <dbReference type="NCBI Taxonomy" id="2026836"/>
    <lineage>
        <taxon>Eukaryota</taxon>
        <taxon>Viridiplantae</taxon>
        <taxon>Chlorophyta</taxon>
        <taxon>core chlorophytes</taxon>
        <taxon>Trebouxiophyceae</taxon>
        <taxon>Chlorellales</taxon>
        <taxon>Chlorellaceae</taxon>
        <taxon>Apatococcus</taxon>
    </lineage>
</organism>
<name>A0AAW1SWX4_9CHLO</name>
<dbReference type="GO" id="GO:0003725">
    <property type="term" value="F:double-stranded RNA binding"/>
    <property type="evidence" value="ECO:0007669"/>
    <property type="project" value="InterPro"/>
</dbReference>
<dbReference type="InterPro" id="IPR006070">
    <property type="entry name" value="Sua5-like_dom"/>
</dbReference>
<dbReference type="PANTHER" id="PTHR42828">
    <property type="entry name" value="DHBP SYNTHASE RIBB-LIKE ALPHA/BETA DOMAIN-CONTAINING PROTEIN"/>
    <property type="match status" value="1"/>
</dbReference>
<dbReference type="PROSITE" id="PS51163">
    <property type="entry name" value="YRDC"/>
    <property type="match status" value="1"/>
</dbReference>
<feature type="domain" description="YrdC-like" evidence="2">
    <location>
        <begin position="10"/>
        <end position="213"/>
    </location>
</feature>
<comment type="caution">
    <text evidence="3">The sequence shown here is derived from an EMBL/GenBank/DDBJ whole genome shotgun (WGS) entry which is preliminary data.</text>
</comment>
<dbReference type="SUPFAM" id="SSF55821">
    <property type="entry name" value="YrdC/RibB"/>
    <property type="match status" value="1"/>
</dbReference>
<dbReference type="Pfam" id="PF01300">
    <property type="entry name" value="Sua5_yciO_yrdC"/>
    <property type="match status" value="1"/>
</dbReference>
<proteinExistence type="predicted"/>
<evidence type="ECO:0000259" key="2">
    <source>
        <dbReference type="PROSITE" id="PS51163"/>
    </source>
</evidence>
<dbReference type="Proteomes" id="UP001485043">
    <property type="component" value="Unassembled WGS sequence"/>
</dbReference>
<dbReference type="AlphaFoldDB" id="A0AAW1SWX4"/>
<evidence type="ECO:0000313" key="4">
    <source>
        <dbReference type="Proteomes" id="UP001485043"/>
    </source>
</evidence>
<reference evidence="3 4" key="1">
    <citation type="journal article" date="2024" name="Nat. Commun.">
        <title>Phylogenomics reveals the evolutionary origins of lichenization in chlorophyte algae.</title>
        <authorList>
            <person name="Puginier C."/>
            <person name="Libourel C."/>
            <person name="Otte J."/>
            <person name="Skaloud P."/>
            <person name="Haon M."/>
            <person name="Grisel S."/>
            <person name="Petersen M."/>
            <person name="Berrin J.G."/>
            <person name="Delaux P.M."/>
            <person name="Dal Grande F."/>
            <person name="Keller J."/>
        </authorList>
    </citation>
    <scope>NUCLEOTIDE SEQUENCE [LARGE SCALE GENOMIC DNA]</scope>
    <source>
        <strain evidence="3 4">SAG 2523</strain>
    </source>
</reference>
<keyword evidence="4" id="KW-1185">Reference proteome</keyword>
<evidence type="ECO:0000313" key="3">
    <source>
        <dbReference type="EMBL" id="KAK9859867.1"/>
    </source>
</evidence>
<dbReference type="EMBL" id="JALJOV010000859">
    <property type="protein sequence ID" value="KAK9859867.1"/>
    <property type="molecule type" value="Genomic_DNA"/>
</dbReference>
<dbReference type="InterPro" id="IPR017945">
    <property type="entry name" value="DHBP_synth_RibB-like_a/b_dom"/>
</dbReference>